<protein>
    <recommendedName>
        <fullName evidence="4">Knottin scorpion toxin-like domain-containing protein</fullName>
    </recommendedName>
</protein>
<name>R0FZM9_9BRAS</name>
<keyword evidence="1" id="KW-0812">Transmembrane</keyword>
<accession>R0FZM9</accession>
<sequence>MNIQRSSHVFVFIAVSIIAMFLITVRTEQPVKDYCPGICNVAAVPDCDTLCISLGYSGGYCRAGRICCCNPKGSSKSSIVPPI</sequence>
<feature type="transmembrane region" description="Helical" evidence="1">
    <location>
        <begin position="6"/>
        <end position="25"/>
    </location>
</feature>
<proteinExistence type="predicted"/>
<keyword evidence="3" id="KW-1185">Reference proteome</keyword>
<organism evidence="2 3">
    <name type="scientific">Capsella rubella</name>
    <dbReference type="NCBI Taxonomy" id="81985"/>
    <lineage>
        <taxon>Eukaryota</taxon>
        <taxon>Viridiplantae</taxon>
        <taxon>Streptophyta</taxon>
        <taxon>Embryophyta</taxon>
        <taxon>Tracheophyta</taxon>
        <taxon>Spermatophyta</taxon>
        <taxon>Magnoliopsida</taxon>
        <taxon>eudicotyledons</taxon>
        <taxon>Gunneridae</taxon>
        <taxon>Pentapetalae</taxon>
        <taxon>rosids</taxon>
        <taxon>malvids</taxon>
        <taxon>Brassicales</taxon>
        <taxon>Brassicaceae</taxon>
        <taxon>Camelineae</taxon>
        <taxon>Capsella</taxon>
    </lineage>
</organism>
<dbReference type="EMBL" id="KB870808">
    <property type="protein sequence ID" value="EOA28572.1"/>
    <property type="molecule type" value="Genomic_DNA"/>
</dbReference>
<dbReference type="Proteomes" id="UP000029121">
    <property type="component" value="Unassembled WGS sequence"/>
</dbReference>
<dbReference type="STRING" id="81985.R0FZM9"/>
<dbReference type="AlphaFoldDB" id="R0FZM9"/>
<keyword evidence="1" id="KW-1133">Transmembrane helix</keyword>
<keyword evidence="1" id="KW-0472">Membrane</keyword>
<evidence type="ECO:0008006" key="4">
    <source>
        <dbReference type="Google" id="ProtNLM"/>
    </source>
</evidence>
<evidence type="ECO:0000256" key="1">
    <source>
        <dbReference type="SAM" id="Phobius"/>
    </source>
</evidence>
<reference evidence="3" key="1">
    <citation type="journal article" date="2013" name="Nat. Genet.">
        <title>The Capsella rubella genome and the genomic consequences of rapid mating system evolution.</title>
        <authorList>
            <person name="Slotte T."/>
            <person name="Hazzouri K.M."/>
            <person name="Agren J.A."/>
            <person name="Koenig D."/>
            <person name="Maumus F."/>
            <person name="Guo Y.L."/>
            <person name="Steige K."/>
            <person name="Platts A.E."/>
            <person name="Escobar J.S."/>
            <person name="Newman L.K."/>
            <person name="Wang W."/>
            <person name="Mandakova T."/>
            <person name="Vello E."/>
            <person name="Smith L.M."/>
            <person name="Henz S.R."/>
            <person name="Steffen J."/>
            <person name="Takuno S."/>
            <person name="Brandvain Y."/>
            <person name="Coop G."/>
            <person name="Andolfatto P."/>
            <person name="Hu T.T."/>
            <person name="Blanchette M."/>
            <person name="Clark R.M."/>
            <person name="Quesneville H."/>
            <person name="Nordborg M."/>
            <person name="Gaut B.S."/>
            <person name="Lysak M.A."/>
            <person name="Jenkins J."/>
            <person name="Grimwood J."/>
            <person name="Chapman J."/>
            <person name="Prochnik S."/>
            <person name="Shu S."/>
            <person name="Rokhsar D."/>
            <person name="Schmutz J."/>
            <person name="Weigel D."/>
            <person name="Wright S.I."/>
        </authorList>
    </citation>
    <scope>NUCLEOTIDE SEQUENCE [LARGE SCALE GENOMIC DNA]</scope>
    <source>
        <strain evidence="3">cv. Monte Gargano</strain>
    </source>
</reference>
<gene>
    <name evidence="2" type="ORF">CARUB_v10024789mg</name>
</gene>
<evidence type="ECO:0000313" key="3">
    <source>
        <dbReference type="Proteomes" id="UP000029121"/>
    </source>
</evidence>
<evidence type="ECO:0000313" key="2">
    <source>
        <dbReference type="EMBL" id="EOA28572.1"/>
    </source>
</evidence>